<dbReference type="Gene3D" id="3.30.565.10">
    <property type="entry name" value="Histidine kinase-like ATPase, C-terminal domain"/>
    <property type="match status" value="1"/>
</dbReference>
<dbReference type="GO" id="GO:0010305">
    <property type="term" value="P:leaf vascular tissue pattern formation"/>
    <property type="evidence" value="ECO:0007669"/>
    <property type="project" value="TreeGrafter"/>
</dbReference>
<dbReference type="InterPro" id="IPR024975">
    <property type="entry name" value="NOV_C"/>
</dbReference>
<feature type="region of interest" description="Disordered" evidence="1">
    <location>
        <begin position="502"/>
        <end position="534"/>
    </location>
</feature>
<evidence type="ECO:0000259" key="2">
    <source>
        <dbReference type="Pfam" id="PF13020"/>
    </source>
</evidence>
<organism evidence="4 5">
    <name type="scientific">Rhynchospora pubera</name>
    <dbReference type="NCBI Taxonomy" id="906938"/>
    <lineage>
        <taxon>Eukaryota</taxon>
        <taxon>Viridiplantae</taxon>
        <taxon>Streptophyta</taxon>
        <taxon>Embryophyta</taxon>
        <taxon>Tracheophyta</taxon>
        <taxon>Spermatophyta</taxon>
        <taxon>Magnoliopsida</taxon>
        <taxon>Liliopsida</taxon>
        <taxon>Poales</taxon>
        <taxon>Cyperaceae</taxon>
        <taxon>Cyperoideae</taxon>
        <taxon>Rhynchosporeae</taxon>
        <taxon>Rhynchospora</taxon>
    </lineage>
</organism>
<dbReference type="GO" id="GO:0009793">
    <property type="term" value="P:embryo development ending in seed dormancy"/>
    <property type="evidence" value="ECO:0007669"/>
    <property type="project" value="TreeGrafter"/>
</dbReference>
<feature type="region of interest" description="Disordered" evidence="1">
    <location>
        <begin position="1"/>
        <end position="37"/>
    </location>
</feature>
<gene>
    <name evidence="4" type="ORF">LUZ62_066053</name>
</gene>
<dbReference type="InterPro" id="IPR052957">
    <property type="entry name" value="Auxin_embryo_med"/>
</dbReference>
<feature type="compositionally biased region" description="Basic and acidic residues" evidence="1">
    <location>
        <begin position="524"/>
        <end position="534"/>
    </location>
</feature>
<evidence type="ECO:0000256" key="1">
    <source>
        <dbReference type="SAM" id="MobiDB-lite"/>
    </source>
</evidence>
<protein>
    <submittedName>
        <fullName evidence="4">Sacsin</fullName>
    </submittedName>
</protein>
<dbReference type="PANTHER" id="PTHR32387">
    <property type="entry name" value="WU:FJ29H11"/>
    <property type="match status" value="1"/>
</dbReference>
<name>A0AAV8EU35_9POAL</name>
<evidence type="ECO:0000313" key="5">
    <source>
        <dbReference type="Proteomes" id="UP001140206"/>
    </source>
</evidence>
<reference evidence="4" key="1">
    <citation type="submission" date="2022-08" db="EMBL/GenBank/DDBJ databases">
        <authorList>
            <person name="Marques A."/>
        </authorList>
    </citation>
    <scope>NUCLEOTIDE SEQUENCE</scope>
    <source>
        <strain evidence="4">RhyPub2mFocal</strain>
        <tissue evidence="4">Leaves</tissue>
    </source>
</reference>
<dbReference type="SUPFAM" id="SSF55874">
    <property type="entry name" value="ATPase domain of HSP90 chaperone/DNA topoisomerase II/histidine kinase"/>
    <property type="match status" value="1"/>
</dbReference>
<feature type="compositionally biased region" description="Basic residues" evidence="1">
    <location>
        <begin position="7"/>
        <end position="16"/>
    </location>
</feature>
<sequence length="2498" mass="281989">MQNPSDRHHRRRRSGRGNRGPGPPWPGNASSSSQPQILHRPMNASSTIPLPLDRVEAAVVRAHAEIVAAGESVTSWKVSQAAALSLQAGSWGALGYSSNDVPTLRNIQAVERKVNAFIHCFISVRRMTSLYDLKNELCKNEGVETFEELGLGNLLRHPLILQYFSIPPDATEICQITTDNLISSLSTFIYKYKSKEIPVEEFLDSLLKKYPVARKEYLGVRITSFGLYIGFLKGIRRNESAMLRSFKETEIKRHELESSSNVITQPESNFSQTDDFGDSLHHLFSSDGPNTLSARKKSHTSSSSFCHLKSFGLKIEIHGESDFKVLELDKGKVINLIVEKYTLQKFVTAWKKICLSHSTKEVLNMMSACREGKKRKKKFPLLYNTSFPGVMLFNIAVKAIRAGLLDYLLEHTDSETARWSSHGFVEGELYDEGTLKFIEKWREPCKKHRVYEVIALMLHVHGGQTKAQQKVFLSSIGAVLLNLALEVIKSSPDNNIRSEYTSFEERTPEPVAPKNETDSQVTPTEEKSNRTETERELTLDVNAEGILKNIISYFEIDRPYDSQKHMSIIKKLVLNGCEMWLKREYSVTDFSNLGFGNFYDFLDKHISSLPKELHSFLAGDISYNSLEVSLNQNQLHLMLDQARRNLGGKANLDKNQVYQILRNQFPSISLTVSENRSAFDASVSPCSVYFSSTLVTLQGNSRLLDEEVERSSSMCELSIGSVGPVSAKDARECLVKAPFLADLQLWSHWDSVFAPSLGSLIEWLLHEGYIEGLLCIVTRAGCVIRVNDHESFDDLFEAFLHGSPAKVALFFLSLFVIHGGSNNFPLSLFKWNLQRAVDLKIKSTTSLDCREPFADVSSFILDCLNHLPLEFRSFAAQVLVSILCTFTKDACQIILRQCKEDHKRVMLHEIGLSLGIVEWINDYKEFNAGPIVDLDADLKCALSEFSVPKSVSPSTVEMPGGTGTTDSEFVDMIGAAKEMSGKFDEKICSDISNEQIRQGNDLIEAIRREEFGLDPGISFAESGLLKKQHARLGRALQCLSNELYSQDSHFILELVQNADDNVYSAEVEPTLVFILHSNGIVVLNNERGFSDKNIRALCDVGNSTKKGLSSGYIGKKGIGFKSVFRVTDAPEIHSNGFHVKFDISKGEIGFILPTLVPPCDIKYINEKLLHSENQAVGEAWGTCIMLPFKPKHRSDLGRTSVLSMFSELHPSLLLFLKNLRCIKFKNHLDGTIITMRKVAGVDGMVLISHGTEEMNWLVVSRELNASEFRPEVKTTRISLAFRLDKTCTGEYEPHLDQQPTFAYLPLRKYGMRFILQADFSLPSSREEVDHDSAWNQWLLSKFPDLFVTALKSFCQLSFYKDKPARAISAFMAFVPLVGEVHGFFTSLPHMILSRLRVSDCLLLEGSVHEWIQPCRALRGWDNNARSLISDGLLRKHVGLSYLNRDIVLSAFLAKELAVQEYNPNLLVQILESVCGESDNIDVLSVEWVSLWLNSFYMTLATQSNENELDLLSRLRKVPFIPLSDSLYVSMTDGPVWFPCNLSALQLGDLSVIKQFQYLYSNLRTVSPAIFSYCSDEYSGAKRRVENIIAILQKLGVKQLSAHDVIKNHILEYNFGEGATETKKELFVEFVSFVFEHFQTHCSDCCIEKADIIEKLRKEPIILTTSGFKSPVAESIHFSKEFGNCISVDSLICGTGITWHEVDNTYLKHTKYAVAKWREFLKDLGVSDFVQLIEVQKQVTDGDVPVRDWLSPEMDALLSEISRTGNLGKSKYLLQVLDELWDDCFSQKMNEEIRPMFFLSTFAKRLCDFKWVTSSWDDELHFPTELFYKHEPVFSVLGANAPYAIPKITSKALLKHLGFKVEVQFDDILSAIKSWTNSTSHKVSISQMLKLYSLAWDETTSSREKLSNFKASLCIFLPSVHPPDQTEVVPGVFLSPAEAYWDDPAGCLDLIREMNHKGFSTSTVSSVYPGLYDFFVTACGVLESPSPNKYFEILLQVARFKSPKQAAHVVLRVLLRWADDLSSGKMKSEQLMELINNLVKEESTVLPTIQDRWVSLHPNFGLVCWTDRKELIEEFTDAHNVYFVHFGELADAESEALSGKLANILQEIGVTSLEEVLSRKAIFYDVVDSSEKACMVNWVLPYAQQYIYSKHPSVYLQLQQVGNEKLSQLNVVAVQKLFYKNTLKENTISGASRLECTCLLEGSTLYVTTDADTHSIILELSRLFFLGASNLELANFLHALILMSEVGSTNQQLELYIKHNQQLLDVPAGERTWSLKSFTESTEEDTPIPVQIHTPIQRRSSKTIKRKNKSSMWPPPSSEVASNSYQMSADDCPKMAKISVSKDTFEGEIQTMELKDVPVSSRKDKLRIENQDELKSYHTGRRGELVAYKYFTETFGTACVKWVNEEFESGLPYDITVERKDGDTEFIEVKATQSDTKDWFIISPAEWNFASEKGDLFSIAWVFLSDLRKPKVLVLKNPLKLCKEQVLKLVLSLTKSGDE</sequence>
<keyword evidence="5" id="KW-1185">Reference proteome</keyword>
<feature type="compositionally biased region" description="Basic residues" evidence="1">
    <location>
        <begin position="2298"/>
        <end position="2308"/>
    </location>
</feature>
<dbReference type="Pfam" id="PF13020">
    <property type="entry name" value="NOV_C"/>
    <property type="match status" value="1"/>
</dbReference>
<dbReference type="InterPro" id="IPR036890">
    <property type="entry name" value="HATPase_C_sf"/>
</dbReference>
<dbReference type="Pfam" id="PF25794">
    <property type="entry name" value="SACS"/>
    <property type="match status" value="1"/>
</dbReference>
<feature type="domain" description="Sacsin/Nov" evidence="3">
    <location>
        <begin position="1074"/>
        <end position="1142"/>
    </location>
</feature>
<evidence type="ECO:0000313" key="4">
    <source>
        <dbReference type="EMBL" id="KAJ4781796.1"/>
    </source>
</evidence>
<feature type="region of interest" description="Disordered" evidence="1">
    <location>
        <begin position="2295"/>
        <end position="2323"/>
    </location>
</feature>
<comment type="caution">
    <text evidence="4">The sequence shown here is derived from an EMBL/GenBank/DDBJ whole genome shotgun (WGS) entry which is preliminary data.</text>
</comment>
<dbReference type="EMBL" id="JAMFTS010000003">
    <property type="protein sequence ID" value="KAJ4781796.1"/>
    <property type="molecule type" value="Genomic_DNA"/>
</dbReference>
<evidence type="ECO:0000259" key="3">
    <source>
        <dbReference type="Pfam" id="PF25794"/>
    </source>
</evidence>
<dbReference type="InterPro" id="IPR058210">
    <property type="entry name" value="SACS/Nov_dom"/>
</dbReference>
<dbReference type="NCBIfam" id="NF047352">
    <property type="entry name" value="P_loop_sacsin"/>
    <property type="match status" value="1"/>
</dbReference>
<dbReference type="Proteomes" id="UP001140206">
    <property type="component" value="Chromosome 3"/>
</dbReference>
<accession>A0AAV8EU35</accession>
<dbReference type="GO" id="GO:0005634">
    <property type="term" value="C:nucleus"/>
    <property type="evidence" value="ECO:0007669"/>
    <property type="project" value="TreeGrafter"/>
</dbReference>
<feature type="domain" description="Protein NO VEIN C-terminal" evidence="2">
    <location>
        <begin position="2382"/>
        <end position="2470"/>
    </location>
</feature>
<dbReference type="PANTHER" id="PTHR32387:SF0">
    <property type="entry name" value="PROTEIN NO VEIN"/>
    <property type="match status" value="1"/>
</dbReference>
<dbReference type="GO" id="GO:0048364">
    <property type="term" value="P:root development"/>
    <property type="evidence" value="ECO:0007669"/>
    <property type="project" value="TreeGrafter"/>
</dbReference>
<proteinExistence type="predicted"/>